<comment type="caution">
    <text evidence="4">The sequence shown here is derived from an EMBL/GenBank/DDBJ whole genome shotgun (WGS) entry which is preliminary data.</text>
</comment>
<dbReference type="Proteomes" id="UP000263486">
    <property type="component" value="Unassembled WGS sequence"/>
</dbReference>
<dbReference type="InterPro" id="IPR017924">
    <property type="entry name" value="RNA-binding_YhbY"/>
</dbReference>
<keyword evidence="1 2" id="KW-0694">RNA-binding</keyword>
<dbReference type="InterPro" id="IPR001890">
    <property type="entry name" value="RNA-binding_CRM"/>
</dbReference>
<name>A0ABX9KLK8_9FUSO</name>
<dbReference type="InterPro" id="IPR035920">
    <property type="entry name" value="YhbY-like_sf"/>
</dbReference>
<sequence length="101" mass="11387">MKLTSKKRAYLRKAAHDMSPLVRVGKDGFSENIVKSILDAIEKRELIKVKILQNAEVDKKELAAELAEKSGCEVVGITGRIITLYKENKDHPVVSEDLRRI</sequence>
<evidence type="ECO:0000313" key="5">
    <source>
        <dbReference type="Proteomes" id="UP000263486"/>
    </source>
</evidence>
<dbReference type="EMBL" id="QUAJ01000001">
    <property type="protein sequence ID" value="REI43321.1"/>
    <property type="molecule type" value="Genomic_DNA"/>
</dbReference>
<dbReference type="InterPro" id="IPR051925">
    <property type="entry name" value="RNA-binding_domain"/>
</dbReference>
<dbReference type="NCBIfam" id="TIGR00253">
    <property type="entry name" value="RNA_bind_YhbY"/>
    <property type="match status" value="1"/>
</dbReference>
<organism evidence="4 5">
    <name type="scientific">Psychrilyobacter piezotolerans</name>
    <dbReference type="NCBI Taxonomy" id="2293438"/>
    <lineage>
        <taxon>Bacteria</taxon>
        <taxon>Fusobacteriati</taxon>
        <taxon>Fusobacteriota</taxon>
        <taxon>Fusobacteriia</taxon>
        <taxon>Fusobacteriales</taxon>
        <taxon>Fusobacteriaceae</taxon>
        <taxon>Psychrilyobacter</taxon>
    </lineage>
</organism>
<gene>
    <name evidence="4" type="primary">yhbY</name>
    <name evidence="4" type="ORF">DYH56_01300</name>
</gene>
<feature type="domain" description="CRM" evidence="3">
    <location>
        <begin position="1"/>
        <end position="97"/>
    </location>
</feature>
<proteinExistence type="predicted"/>
<dbReference type="PROSITE" id="PS51295">
    <property type="entry name" value="CRM"/>
    <property type="match status" value="1"/>
</dbReference>
<reference evidence="4 5" key="1">
    <citation type="submission" date="2018-08" db="EMBL/GenBank/DDBJ databases">
        <title>Draft genome sequence of Psychrilyobacter sp. strain SD5 isolated from Black Sea water.</title>
        <authorList>
            <person name="Yadav S."/>
            <person name="Villanueva L."/>
            <person name="Damste J.S.S."/>
        </authorList>
    </citation>
    <scope>NUCLEOTIDE SEQUENCE [LARGE SCALE GENOMIC DNA]</scope>
    <source>
        <strain evidence="4 5">SD5</strain>
    </source>
</reference>
<dbReference type="PANTHER" id="PTHR40065:SF3">
    <property type="entry name" value="RNA-BINDING PROTEIN YHBY"/>
    <property type="match status" value="1"/>
</dbReference>
<evidence type="ECO:0000256" key="2">
    <source>
        <dbReference type="PROSITE-ProRule" id="PRU00626"/>
    </source>
</evidence>
<accession>A0ABX9KLK8</accession>
<dbReference type="RefSeq" id="WP_114641040.1">
    <property type="nucleotide sequence ID" value="NZ_JAACIO010000001.1"/>
</dbReference>
<keyword evidence="5" id="KW-1185">Reference proteome</keyword>
<protein>
    <submittedName>
        <fullName evidence="4">Ribosome assembly RNA-binding protein YhbY</fullName>
    </submittedName>
</protein>
<dbReference type="SUPFAM" id="SSF75471">
    <property type="entry name" value="YhbY-like"/>
    <property type="match status" value="1"/>
</dbReference>
<dbReference type="Pfam" id="PF01985">
    <property type="entry name" value="CRS1_YhbY"/>
    <property type="match status" value="1"/>
</dbReference>
<evidence type="ECO:0000256" key="1">
    <source>
        <dbReference type="ARBA" id="ARBA00022884"/>
    </source>
</evidence>
<evidence type="ECO:0000313" key="4">
    <source>
        <dbReference type="EMBL" id="REI43321.1"/>
    </source>
</evidence>
<dbReference type="PANTHER" id="PTHR40065">
    <property type="entry name" value="RNA-BINDING PROTEIN YHBY"/>
    <property type="match status" value="1"/>
</dbReference>
<dbReference type="SMART" id="SM01103">
    <property type="entry name" value="CRS1_YhbY"/>
    <property type="match status" value="1"/>
</dbReference>
<dbReference type="Gene3D" id="3.30.110.60">
    <property type="entry name" value="YhbY-like"/>
    <property type="match status" value="1"/>
</dbReference>
<evidence type="ECO:0000259" key="3">
    <source>
        <dbReference type="PROSITE" id="PS51295"/>
    </source>
</evidence>